<name>A0A1I6KMQ4_9EURY</name>
<protein>
    <submittedName>
        <fullName evidence="1">Uncharacterized protein</fullName>
    </submittedName>
</protein>
<evidence type="ECO:0000313" key="1">
    <source>
        <dbReference type="EMBL" id="SFR92479.1"/>
    </source>
</evidence>
<evidence type="ECO:0000313" key="2">
    <source>
        <dbReference type="Proteomes" id="UP000199062"/>
    </source>
</evidence>
<dbReference type="RefSeq" id="WP_089814592.1">
    <property type="nucleotide sequence ID" value="NZ_FOZK01000001.1"/>
</dbReference>
<reference evidence="1 2" key="1">
    <citation type="submission" date="2016-10" db="EMBL/GenBank/DDBJ databases">
        <authorList>
            <person name="de Groot N.N."/>
        </authorList>
    </citation>
    <scope>NUCLEOTIDE SEQUENCE [LARGE SCALE GENOMIC DNA]</scope>
    <source>
        <strain evidence="1 2">CGMCC 1.10457</strain>
    </source>
</reference>
<sequence length="127" mass="14336">MSSEPSFTIPAHPERHFPRRGALEYEGETVFRLTPESDLTGPDLESLVETVLADGPYRAGDFLELPLALWLVRDDDTADVFRVSIRDGSVRLHVLPSTESAGLRRFYDRLVDSSGCDWRVRCRTDLA</sequence>
<proteinExistence type="predicted"/>
<keyword evidence="2" id="KW-1185">Reference proteome</keyword>
<organism evidence="1 2">
    <name type="scientific">Halomicrobium zhouii</name>
    <dbReference type="NCBI Taxonomy" id="767519"/>
    <lineage>
        <taxon>Archaea</taxon>
        <taxon>Methanobacteriati</taxon>
        <taxon>Methanobacteriota</taxon>
        <taxon>Stenosarchaea group</taxon>
        <taxon>Halobacteria</taxon>
        <taxon>Halobacteriales</taxon>
        <taxon>Haloarculaceae</taxon>
        <taxon>Halomicrobium</taxon>
    </lineage>
</organism>
<dbReference type="OrthoDB" id="209683at2157"/>
<dbReference type="Proteomes" id="UP000199062">
    <property type="component" value="Unassembled WGS sequence"/>
</dbReference>
<dbReference type="AlphaFoldDB" id="A0A1I6KMQ4"/>
<dbReference type="EMBL" id="FOZK01000001">
    <property type="protein sequence ID" value="SFR92479.1"/>
    <property type="molecule type" value="Genomic_DNA"/>
</dbReference>
<gene>
    <name evidence="1" type="ORF">SAMN05216559_1080</name>
</gene>
<accession>A0A1I6KMQ4</accession>